<feature type="domain" description="RRM" evidence="1">
    <location>
        <begin position="215"/>
        <end position="292"/>
    </location>
</feature>
<dbReference type="SUPFAM" id="SSF54928">
    <property type="entry name" value="RNA-binding domain, RBD"/>
    <property type="match status" value="1"/>
</dbReference>
<dbReference type="GO" id="GO:0003730">
    <property type="term" value="F:mRNA 3'-UTR binding"/>
    <property type="evidence" value="ECO:0007669"/>
    <property type="project" value="InterPro"/>
</dbReference>
<organism evidence="2 3">
    <name type="scientific">Trichinella nativa</name>
    <dbReference type="NCBI Taxonomy" id="6335"/>
    <lineage>
        <taxon>Eukaryota</taxon>
        <taxon>Metazoa</taxon>
        <taxon>Ecdysozoa</taxon>
        <taxon>Nematoda</taxon>
        <taxon>Enoplea</taxon>
        <taxon>Dorylaimia</taxon>
        <taxon>Trichinellida</taxon>
        <taxon>Trichinellidae</taxon>
        <taxon>Trichinella</taxon>
    </lineage>
</organism>
<dbReference type="Gene3D" id="3.30.70.330">
    <property type="match status" value="2"/>
</dbReference>
<reference evidence="2 3" key="1">
    <citation type="submission" date="2015-05" db="EMBL/GenBank/DDBJ databases">
        <title>Evolution of Trichinella species and genotypes.</title>
        <authorList>
            <person name="Korhonen P.K."/>
            <person name="Edoardo P."/>
            <person name="Giuseppe L.R."/>
            <person name="Gasser R.B."/>
        </authorList>
    </citation>
    <scope>NUCLEOTIDE SEQUENCE [LARGE SCALE GENOMIC DNA]</scope>
    <source>
        <strain evidence="2">ISS10</strain>
    </source>
</reference>
<accession>A0A0V1KN22</accession>
<dbReference type="InterPro" id="IPR000504">
    <property type="entry name" value="RRM_dom"/>
</dbReference>
<feature type="domain" description="RRM" evidence="1">
    <location>
        <begin position="110"/>
        <end position="181"/>
    </location>
</feature>
<dbReference type="AlphaFoldDB" id="A0A0V1KN22"/>
<dbReference type="Proteomes" id="UP000054721">
    <property type="component" value="Unassembled WGS sequence"/>
</dbReference>
<dbReference type="Pfam" id="PF16367">
    <property type="entry name" value="RRM_7"/>
    <property type="match status" value="1"/>
</dbReference>
<gene>
    <name evidence="2" type="primary">cpeb4</name>
    <name evidence="2" type="ORF">T02_11251</name>
</gene>
<name>A0A0V1KN22_9BILA</name>
<evidence type="ECO:0000313" key="2">
    <source>
        <dbReference type="EMBL" id="KRZ48672.1"/>
    </source>
</evidence>
<dbReference type="GO" id="GO:0000900">
    <property type="term" value="F:mRNA regulatory element binding translation repressor activity"/>
    <property type="evidence" value="ECO:0007669"/>
    <property type="project" value="TreeGrafter"/>
</dbReference>
<dbReference type="GO" id="GO:0005634">
    <property type="term" value="C:nucleus"/>
    <property type="evidence" value="ECO:0007669"/>
    <property type="project" value="TreeGrafter"/>
</dbReference>
<dbReference type="PANTHER" id="PTHR12566:SF12">
    <property type="entry name" value="TRANSLATIONAL REGULATOR ORB2"/>
    <property type="match status" value="1"/>
</dbReference>
<protein>
    <submittedName>
        <fullName evidence="2">Cytoplasmic polyadenylation element-binding protein 4</fullName>
    </submittedName>
</protein>
<dbReference type="STRING" id="6335.A0A0V1KN22"/>
<dbReference type="GO" id="GO:2000766">
    <property type="term" value="P:negative regulation of cytoplasmic translation"/>
    <property type="evidence" value="ECO:0007669"/>
    <property type="project" value="TreeGrafter"/>
</dbReference>
<comment type="caution">
    <text evidence="2">The sequence shown here is derived from an EMBL/GenBank/DDBJ whole genome shotgun (WGS) entry which is preliminary data.</text>
</comment>
<dbReference type="GO" id="GO:0008135">
    <property type="term" value="F:translation factor activity, RNA binding"/>
    <property type="evidence" value="ECO:0007669"/>
    <property type="project" value="TreeGrafter"/>
</dbReference>
<dbReference type="PANTHER" id="PTHR12566">
    <property type="entry name" value="CYTOPLASMIC POLYADENYLATION ELEMENT BINDING PROTEIN CPEB"/>
    <property type="match status" value="1"/>
</dbReference>
<sequence>MERSKRVNYECHYLTICQTDRLLDCLKGEKLAVITIILRITMSKQNKKKIGKYQRKEQGLYDKVFESLMSAALDAAPKEPKMEFSSLWRPSQFLDRSIIEAAEKLSVSRKVFVRDLPIEWPESKVHDAFRRFGNLEISWFSGIVGRPSNECAYLLFEKEEDVKAMLASSRHVGDGYEVKLQDPPGEPRPVILEPWIITEGVCLEERDVLIDRNHCVMLSNLPLGLTAPMLAKLVDEKYPGVAYLAIQTDEVYNYPTGSARVFFDNKQSFEKCSQEGSTIFNFIRGPKRIDISVYKEEFPYFVNFGKTEKGETSQKN</sequence>
<evidence type="ECO:0000259" key="1">
    <source>
        <dbReference type="SMART" id="SM00360"/>
    </source>
</evidence>
<keyword evidence="3" id="KW-1185">Reference proteome</keyword>
<dbReference type="InterPro" id="IPR035979">
    <property type="entry name" value="RBD_domain_sf"/>
</dbReference>
<dbReference type="GO" id="GO:0043022">
    <property type="term" value="F:ribosome binding"/>
    <property type="evidence" value="ECO:0007669"/>
    <property type="project" value="TreeGrafter"/>
</dbReference>
<dbReference type="GO" id="GO:0005737">
    <property type="term" value="C:cytoplasm"/>
    <property type="evidence" value="ECO:0007669"/>
    <property type="project" value="TreeGrafter"/>
</dbReference>
<dbReference type="OrthoDB" id="5913694at2759"/>
<proteinExistence type="predicted"/>
<evidence type="ECO:0000313" key="3">
    <source>
        <dbReference type="Proteomes" id="UP000054721"/>
    </source>
</evidence>
<dbReference type="GO" id="GO:0045202">
    <property type="term" value="C:synapse"/>
    <property type="evidence" value="ECO:0007669"/>
    <property type="project" value="TreeGrafter"/>
</dbReference>
<dbReference type="InterPro" id="IPR012677">
    <property type="entry name" value="Nucleotide-bd_a/b_plait_sf"/>
</dbReference>
<dbReference type="EMBL" id="JYDW01000377">
    <property type="protein sequence ID" value="KRZ48672.1"/>
    <property type="molecule type" value="Genomic_DNA"/>
</dbReference>
<dbReference type="CDD" id="cd12445">
    <property type="entry name" value="RRM2_CPEBs"/>
    <property type="match status" value="1"/>
</dbReference>
<dbReference type="InterPro" id="IPR034819">
    <property type="entry name" value="CPEB"/>
</dbReference>
<dbReference type="SMART" id="SM00360">
    <property type="entry name" value="RRM"/>
    <property type="match status" value="2"/>
</dbReference>
<dbReference type="GO" id="GO:0043005">
    <property type="term" value="C:neuron projection"/>
    <property type="evidence" value="ECO:0007669"/>
    <property type="project" value="TreeGrafter"/>
</dbReference>